<dbReference type="EMBL" id="VSSQ01006366">
    <property type="protein sequence ID" value="MPM32457.1"/>
    <property type="molecule type" value="Genomic_DNA"/>
</dbReference>
<sequence length="351" mass="39712">MESKNDVRAIACGKTVVLEYGMKKRLHVLLLFCGCVAAAFFMGCSISFHPKTSLAAAEATPEPTSTQTPAPTATPVPTPFSIVWLSDTQSITYYNYPHAMEDMGRWIAEQRVPENILYVVQTGDMVDNGFVPKQWDIFDECYNQFKDDIPYFAIAGNHDIGVKLQDYSAYLARPNVSSIPRRNSFERGRAVYATFEAGGTKFLLLGAGWESEEMSVDWMNQVLKEHSDSVAILLFHSYIFMDGSYTNQGQMMFEQVVVPNPNVRLVLCGHVSVSGARFEELDDNGDGVNDRKVTAMLYNYQDFMDNCGQLRLLTFDPVSRSIDVMTYSPYTGRYFWDDYFKTVEFTLEDAF</sequence>
<accession>A0A644YVS5</accession>
<organism evidence="3">
    <name type="scientific">bioreactor metagenome</name>
    <dbReference type="NCBI Taxonomy" id="1076179"/>
    <lineage>
        <taxon>unclassified sequences</taxon>
        <taxon>metagenomes</taxon>
        <taxon>ecological metagenomes</taxon>
    </lineage>
</organism>
<dbReference type="PANTHER" id="PTHR43143">
    <property type="entry name" value="METALLOPHOSPHOESTERASE, CALCINEURIN SUPERFAMILY"/>
    <property type="match status" value="1"/>
</dbReference>
<proteinExistence type="predicted"/>
<keyword evidence="1" id="KW-1133">Transmembrane helix</keyword>
<dbReference type="PANTHER" id="PTHR43143:SF5">
    <property type="entry name" value="SECRETED PROTEIN"/>
    <property type="match status" value="1"/>
</dbReference>
<evidence type="ECO:0000256" key="1">
    <source>
        <dbReference type="SAM" id="Phobius"/>
    </source>
</evidence>
<keyword evidence="1" id="KW-0472">Membrane</keyword>
<gene>
    <name evidence="3" type="primary">cpdA_53</name>
    <name evidence="3" type="ORF">SDC9_79019</name>
</gene>
<dbReference type="InterPro" id="IPR029052">
    <property type="entry name" value="Metallo-depent_PP-like"/>
</dbReference>
<dbReference type="InterPro" id="IPR051918">
    <property type="entry name" value="STPP_CPPED1"/>
</dbReference>
<protein>
    <submittedName>
        <fullName evidence="3">3',5'-cyclic adenosine monophosphate phosphodiesterase CpdA</fullName>
        <ecNumber evidence="3">3.1.4.53</ecNumber>
    </submittedName>
</protein>
<dbReference type="AlphaFoldDB" id="A0A644YVS5"/>
<evidence type="ECO:0000259" key="2">
    <source>
        <dbReference type="Pfam" id="PF00149"/>
    </source>
</evidence>
<reference evidence="3" key="1">
    <citation type="submission" date="2019-08" db="EMBL/GenBank/DDBJ databases">
        <authorList>
            <person name="Kucharzyk K."/>
            <person name="Murdoch R.W."/>
            <person name="Higgins S."/>
            <person name="Loffler F."/>
        </authorList>
    </citation>
    <scope>NUCLEOTIDE SEQUENCE</scope>
</reference>
<dbReference type="InterPro" id="IPR004843">
    <property type="entry name" value="Calcineurin-like_PHP"/>
</dbReference>
<name>A0A644YVS5_9ZZZZ</name>
<dbReference type="Gene3D" id="3.60.21.10">
    <property type="match status" value="1"/>
</dbReference>
<dbReference type="Pfam" id="PF00149">
    <property type="entry name" value="Metallophos"/>
    <property type="match status" value="1"/>
</dbReference>
<dbReference type="SUPFAM" id="SSF56300">
    <property type="entry name" value="Metallo-dependent phosphatases"/>
    <property type="match status" value="1"/>
</dbReference>
<comment type="caution">
    <text evidence="3">The sequence shown here is derived from an EMBL/GenBank/DDBJ whole genome shotgun (WGS) entry which is preliminary data.</text>
</comment>
<dbReference type="GO" id="GO:0004115">
    <property type="term" value="F:3',5'-cyclic-AMP phosphodiesterase activity"/>
    <property type="evidence" value="ECO:0007669"/>
    <property type="project" value="UniProtKB-EC"/>
</dbReference>
<keyword evidence="1" id="KW-0812">Transmembrane</keyword>
<dbReference type="EC" id="3.1.4.53" evidence="3"/>
<feature type="transmembrane region" description="Helical" evidence="1">
    <location>
        <begin position="28"/>
        <end position="48"/>
    </location>
</feature>
<evidence type="ECO:0000313" key="3">
    <source>
        <dbReference type="EMBL" id="MPM32457.1"/>
    </source>
</evidence>
<keyword evidence="3" id="KW-0378">Hydrolase</keyword>
<feature type="domain" description="Calcineurin-like phosphoesterase" evidence="2">
    <location>
        <begin position="81"/>
        <end position="271"/>
    </location>
</feature>